<organism evidence="2 3">
    <name type="scientific">Panagrellus redivivus</name>
    <name type="common">Microworm</name>
    <dbReference type="NCBI Taxonomy" id="6233"/>
    <lineage>
        <taxon>Eukaryota</taxon>
        <taxon>Metazoa</taxon>
        <taxon>Ecdysozoa</taxon>
        <taxon>Nematoda</taxon>
        <taxon>Chromadorea</taxon>
        <taxon>Rhabditida</taxon>
        <taxon>Tylenchina</taxon>
        <taxon>Panagrolaimomorpha</taxon>
        <taxon>Panagrolaimoidea</taxon>
        <taxon>Panagrolaimidae</taxon>
        <taxon>Panagrellus</taxon>
    </lineage>
</organism>
<dbReference type="AlphaFoldDB" id="A0A7E4UQC5"/>
<keyword evidence="2" id="KW-1185">Reference proteome</keyword>
<evidence type="ECO:0000313" key="2">
    <source>
        <dbReference type="Proteomes" id="UP000492821"/>
    </source>
</evidence>
<evidence type="ECO:0000256" key="1">
    <source>
        <dbReference type="SAM" id="MobiDB-lite"/>
    </source>
</evidence>
<sequence>MWFSKHWPRRWRSGKNRIRPIWQVRGVGSTPTVIKIFRSTRKEISINPHRRVLPEERIGHRGRRLDGHTEMPDTSETIRMTPST</sequence>
<reference evidence="3" key="2">
    <citation type="submission" date="2020-10" db="UniProtKB">
        <authorList>
            <consortium name="WormBaseParasite"/>
        </authorList>
    </citation>
    <scope>IDENTIFICATION</scope>
</reference>
<proteinExistence type="predicted"/>
<reference evidence="2" key="1">
    <citation type="journal article" date="2013" name="Genetics">
        <title>The draft genome and transcriptome of Panagrellus redivivus are shaped by the harsh demands of a free-living lifestyle.</title>
        <authorList>
            <person name="Srinivasan J."/>
            <person name="Dillman A.R."/>
            <person name="Macchietto M.G."/>
            <person name="Heikkinen L."/>
            <person name="Lakso M."/>
            <person name="Fracchia K.M."/>
            <person name="Antoshechkin I."/>
            <person name="Mortazavi A."/>
            <person name="Wong G."/>
            <person name="Sternberg P.W."/>
        </authorList>
    </citation>
    <scope>NUCLEOTIDE SEQUENCE [LARGE SCALE GENOMIC DNA]</scope>
    <source>
        <strain evidence="2">MT8872</strain>
    </source>
</reference>
<accession>A0A7E4UQC5</accession>
<dbReference type="Proteomes" id="UP000492821">
    <property type="component" value="Unassembled WGS sequence"/>
</dbReference>
<feature type="compositionally biased region" description="Basic and acidic residues" evidence="1">
    <location>
        <begin position="58"/>
        <end position="71"/>
    </location>
</feature>
<dbReference type="WBParaSite" id="Pan_g11481.t1">
    <property type="protein sequence ID" value="Pan_g11481.t1"/>
    <property type="gene ID" value="Pan_g11481"/>
</dbReference>
<evidence type="ECO:0000313" key="3">
    <source>
        <dbReference type="WBParaSite" id="Pan_g11481.t1"/>
    </source>
</evidence>
<feature type="region of interest" description="Disordered" evidence="1">
    <location>
        <begin position="58"/>
        <end position="84"/>
    </location>
</feature>
<name>A0A7E4UQC5_PANRE</name>
<feature type="compositionally biased region" description="Polar residues" evidence="1">
    <location>
        <begin position="72"/>
        <end position="84"/>
    </location>
</feature>
<protein>
    <submittedName>
        <fullName evidence="3">Uncharacterized protein</fullName>
    </submittedName>
</protein>